<evidence type="ECO:0000313" key="2">
    <source>
        <dbReference type="EMBL" id="KAK5201775.1"/>
    </source>
</evidence>
<evidence type="ECO:0000256" key="1">
    <source>
        <dbReference type="SAM" id="MobiDB-lite"/>
    </source>
</evidence>
<gene>
    <name evidence="2" type="primary">GRC3_2</name>
    <name evidence="2" type="ORF">LTR16_001513</name>
</gene>
<protein>
    <submittedName>
        <fullName evidence="2">Polynucleotide 5'-hydroxyl-kinase grc3</fullName>
    </submittedName>
</protein>
<proteinExistence type="predicted"/>
<organism evidence="2 3">
    <name type="scientific">Cryomyces antarcticus</name>
    <dbReference type="NCBI Taxonomy" id="329879"/>
    <lineage>
        <taxon>Eukaryota</taxon>
        <taxon>Fungi</taxon>
        <taxon>Dikarya</taxon>
        <taxon>Ascomycota</taxon>
        <taxon>Pezizomycotina</taxon>
        <taxon>Dothideomycetes</taxon>
        <taxon>Dothideomycetes incertae sedis</taxon>
        <taxon>Cryomyces</taxon>
    </lineage>
</organism>
<evidence type="ECO:0000313" key="3">
    <source>
        <dbReference type="Proteomes" id="UP001357485"/>
    </source>
</evidence>
<dbReference type="Proteomes" id="UP001357485">
    <property type="component" value="Unassembled WGS sequence"/>
</dbReference>
<sequence length="341" mass="38348">MRKADELGRKLAPTGVCRAVSLREERTLPILKHFQRAAVHETLHQPPRHRGYTNASDGLQPAIPNVEMNRKRKAEDVLHGRPQVSAFAAAARARAPWNAPPPVPSSSSEGEQSTSSDEDDDSKDGSGGEIGQENSNEVDREITGPFVHVEDRTGEPLCMPALAAHHEEYDTDLDDKEFAQPLPPPKQQLCSWQPNARNVLSKPGDNAWVIVLEPLQTIVLIGQYDLLVRKTPVTVYGATLRPSSTLYSVFAPSTHALPIILNPFPREAELEFWPPSHSLRLLEKLSPLYGRIWNYRIEEPETRKAKLQRRTYPFSYVGLLQPQCAQFPEKLKARSDWRQLI</sequence>
<comment type="caution">
    <text evidence="2">The sequence shown here is derived from an EMBL/GenBank/DDBJ whole genome shotgun (WGS) entry which is preliminary data.</text>
</comment>
<reference evidence="2 3" key="1">
    <citation type="submission" date="2023-08" db="EMBL/GenBank/DDBJ databases">
        <title>Black Yeasts Isolated from many extreme environments.</title>
        <authorList>
            <person name="Coleine C."/>
            <person name="Stajich J.E."/>
            <person name="Selbmann L."/>
        </authorList>
    </citation>
    <scope>NUCLEOTIDE SEQUENCE [LARGE SCALE GENOMIC DNA]</scope>
    <source>
        <strain evidence="2 3">CCFEE 536</strain>
    </source>
</reference>
<keyword evidence="3" id="KW-1185">Reference proteome</keyword>
<accession>A0ABR0LQ75</accession>
<name>A0ABR0LQ75_9PEZI</name>
<dbReference type="EMBL" id="JAVRRA010016495">
    <property type="protein sequence ID" value="KAK5201775.1"/>
    <property type="molecule type" value="Genomic_DNA"/>
</dbReference>
<feature type="region of interest" description="Disordered" evidence="1">
    <location>
        <begin position="89"/>
        <end position="142"/>
    </location>
</feature>
<feature type="compositionally biased region" description="Low complexity" evidence="1">
    <location>
        <begin position="105"/>
        <end position="115"/>
    </location>
</feature>